<accession>D2R5A1</accession>
<name>D2R5A1_PIRSD</name>
<evidence type="ECO:0000313" key="1">
    <source>
        <dbReference type="EMBL" id="ADB15360.1"/>
    </source>
</evidence>
<proteinExistence type="predicted"/>
<dbReference type="Proteomes" id="UP000001887">
    <property type="component" value="Chromosome"/>
</dbReference>
<keyword evidence="2" id="KW-1185">Reference proteome</keyword>
<dbReference type="HOGENOM" id="CLU_2024563_0_0_0"/>
<evidence type="ECO:0000313" key="2">
    <source>
        <dbReference type="Proteomes" id="UP000001887"/>
    </source>
</evidence>
<dbReference type="STRING" id="530564.Psta_0674"/>
<gene>
    <name evidence="1" type="ordered locus">Psta_0674</name>
</gene>
<reference evidence="1 2" key="1">
    <citation type="journal article" date="2009" name="Stand. Genomic Sci.">
        <title>Complete genome sequence of Pirellula staleyi type strain (ATCC 27377).</title>
        <authorList>
            <person name="Clum A."/>
            <person name="Tindall B.J."/>
            <person name="Sikorski J."/>
            <person name="Ivanova N."/>
            <person name="Mavrommatis K."/>
            <person name="Lucas S."/>
            <person name="Glavina del Rio T."/>
            <person name="Nolan M."/>
            <person name="Chen F."/>
            <person name="Tice H."/>
            <person name="Pitluck S."/>
            <person name="Cheng J.F."/>
            <person name="Chertkov O."/>
            <person name="Brettin T."/>
            <person name="Han C."/>
            <person name="Detter J.C."/>
            <person name="Kuske C."/>
            <person name="Bruce D."/>
            <person name="Goodwin L."/>
            <person name="Ovchinikova G."/>
            <person name="Pati A."/>
            <person name="Mikhailova N."/>
            <person name="Chen A."/>
            <person name="Palaniappan K."/>
            <person name="Land M."/>
            <person name="Hauser L."/>
            <person name="Chang Y.J."/>
            <person name="Jeffries C.D."/>
            <person name="Chain P."/>
            <person name="Rohde M."/>
            <person name="Goker M."/>
            <person name="Bristow J."/>
            <person name="Eisen J.A."/>
            <person name="Markowitz V."/>
            <person name="Hugenholtz P."/>
            <person name="Kyrpides N.C."/>
            <person name="Klenk H.P."/>
            <person name="Lapidus A."/>
        </authorList>
    </citation>
    <scope>NUCLEOTIDE SEQUENCE [LARGE SCALE GENOMIC DNA]</scope>
    <source>
        <strain evidence="2">ATCC 27377 / DSM 6068 / ICPB 4128</strain>
    </source>
</reference>
<dbReference type="AlphaFoldDB" id="D2R5A1"/>
<dbReference type="OrthoDB" id="286659at2"/>
<dbReference type="eggNOG" id="ENOG50349ZN">
    <property type="taxonomic scope" value="Bacteria"/>
</dbReference>
<organism evidence="1 2">
    <name type="scientific">Pirellula staleyi (strain ATCC 27377 / DSM 6068 / ICPB 4128)</name>
    <name type="common">Pirella staleyi</name>
    <dbReference type="NCBI Taxonomy" id="530564"/>
    <lineage>
        <taxon>Bacteria</taxon>
        <taxon>Pseudomonadati</taxon>
        <taxon>Planctomycetota</taxon>
        <taxon>Planctomycetia</taxon>
        <taxon>Pirellulales</taxon>
        <taxon>Pirellulaceae</taxon>
        <taxon>Pirellula</taxon>
    </lineage>
</organism>
<sequence length="122" mass="13682">MNVNIIITNTWSNDASRNLYASKWLDEPALRIACENGEKQCGGCSFFAPFNSDWGLCANAKSRHHLETVFEHFACPTFVGEGWGPHGFTEDPNFHCRCGGEGSEYWDRMAKLFEERPTGGTT</sequence>
<protein>
    <submittedName>
        <fullName evidence="1">Uncharacterized protein</fullName>
    </submittedName>
</protein>
<dbReference type="EMBL" id="CP001848">
    <property type="protein sequence ID" value="ADB15360.1"/>
    <property type="molecule type" value="Genomic_DNA"/>
</dbReference>
<dbReference type="KEGG" id="psl:Psta_0674"/>